<dbReference type="SUPFAM" id="SSF52540">
    <property type="entry name" value="P-loop containing nucleoside triphosphate hydrolases"/>
    <property type="match status" value="1"/>
</dbReference>
<evidence type="ECO:0000313" key="10">
    <source>
        <dbReference type="EMBL" id="CDW36444.1"/>
    </source>
</evidence>
<dbReference type="OrthoDB" id="10019582at2759"/>
<evidence type="ECO:0000256" key="6">
    <source>
        <dbReference type="ARBA" id="ARBA00022989"/>
    </source>
</evidence>
<reference evidence="10" key="1">
    <citation type="submission" date="2014-05" db="EMBL/GenBank/DDBJ databases">
        <authorList>
            <person name="Chronopoulou M."/>
        </authorList>
    </citation>
    <scope>NUCLEOTIDE SEQUENCE</scope>
    <source>
        <tissue evidence="10">Whole organism</tissue>
    </source>
</reference>
<accession>A0A0K2UDW7</accession>
<dbReference type="GeneID" id="121127659"/>
<dbReference type="GO" id="GO:0000139">
    <property type="term" value="C:Golgi membrane"/>
    <property type="evidence" value="ECO:0007669"/>
    <property type="project" value="UniProtKB-SubCell"/>
</dbReference>
<dbReference type="Gene3D" id="3.40.50.300">
    <property type="entry name" value="P-loop containing nucleotide triphosphate hydrolases"/>
    <property type="match status" value="1"/>
</dbReference>
<evidence type="ECO:0000256" key="9">
    <source>
        <dbReference type="ARBA" id="ARBA00023180"/>
    </source>
</evidence>
<evidence type="ECO:0000256" key="2">
    <source>
        <dbReference type="ARBA" id="ARBA00010569"/>
    </source>
</evidence>
<evidence type="ECO:0000256" key="1">
    <source>
        <dbReference type="ARBA" id="ARBA00004323"/>
    </source>
</evidence>
<name>A0A0K2UDW7_LEPSM</name>
<proteinExistence type="inferred from homology"/>
<comment type="subcellular location">
    <subcellularLocation>
        <location evidence="1">Golgi apparatus membrane</location>
        <topology evidence="1">Single-pass type II membrane protein</topology>
    </subcellularLocation>
</comment>
<keyword evidence="4" id="KW-0812">Transmembrane</keyword>
<dbReference type="KEGG" id="lsm:121127659"/>
<keyword evidence="6" id="KW-1133">Transmembrane helix</keyword>
<evidence type="ECO:0000256" key="4">
    <source>
        <dbReference type="ARBA" id="ARBA00022692"/>
    </source>
</evidence>
<keyword evidence="3" id="KW-0808">Transferase</keyword>
<evidence type="ECO:0000256" key="3">
    <source>
        <dbReference type="ARBA" id="ARBA00022679"/>
    </source>
</evidence>
<dbReference type="PANTHER" id="PTHR12129">
    <property type="entry name" value="HEPARAN SULFATE 2-O-SULFOTRANSFERASE"/>
    <property type="match status" value="1"/>
</dbReference>
<evidence type="ECO:0000256" key="8">
    <source>
        <dbReference type="ARBA" id="ARBA00023136"/>
    </source>
</evidence>
<dbReference type="GO" id="GO:0008146">
    <property type="term" value="F:sulfotransferase activity"/>
    <property type="evidence" value="ECO:0007669"/>
    <property type="project" value="InterPro"/>
</dbReference>
<protein>
    <submittedName>
        <fullName evidence="10">Uncharacterized protein</fullName>
    </submittedName>
</protein>
<dbReference type="RefSeq" id="XP_040579022.1">
    <property type="nucleotide sequence ID" value="XM_040723088.2"/>
</dbReference>
<dbReference type="Pfam" id="PF03567">
    <property type="entry name" value="Sulfotransfer_2"/>
    <property type="match status" value="1"/>
</dbReference>
<sequence length="327" mass="38547">MKAHIPWFLTSLSLGVFYNLISTWREINNAIETERFKLNITPSLQEDILLFNRVPKVGSQTVWGIIDKLARLNNFNSTIDNLKLKALRGGENVYLTTPEQKSYVDMWMNDIDRPYSYNKHFLFVDFEEFGYRNPIYINFVRHPVERVISWYYYIRNPSYQFSYGLNASLFQSIKGTLTIGRLKRSIDDCIFMGYKECTYAKGQNVIGATYGGSHYSQIAFFCGMHPECLVFHSLKAFNRAIRNVDKYFAVIGVSEDFNMSVRVLEAYIPRFFRNITQVYQKGMLNRNKHKPKVSMETWNMIATNFTLEIRFYEYCKQKLRKQFLAIL</sequence>
<dbReference type="EMBL" id="HACA01019083">
    <property type="protein sequence ID" value="CDW36444.1"/>
    <property type="molecule type" value="Transcribed_RNA"/>
</dbReference>
<dbReference type="PANTHER" id="PTHR12129:SF20">
    <property type="entry name" value="HEPARAN SULFATE 2-O-SULFOTRANSFERASE PIPE"/>
    <property type="match status" value="1"/>
</dbReference>
<keyword evidence="9" id="KW-0325">Glycoprotein</keyword>
<dbReference type="AlphaFoldDB" id="A0A0K2UDW7"/>
<evidence type="ECO:0000256" key="5">
    <source>
        <dbReference type="ARBA" id="ARBA00022968"/>
    </source>
</evidence>
<keyword evidence="5" id="KW-0735">Signal-anchor</keyword>
<comment type="similarity">
    <text evidence="2">Belongs to the sulfotransferase 3 family.</text>
</comment>
<keyword evidence="8" id="KW-0472">Membrane</keyword>
<organism evidence="10">
    <name type="scientific">Lepeophtheirus salmonis</name>
    <name type="common">Salmon louse</name>
    <name type="synonym">Caligus salmonis</name>
    <dbReference type="NCBI Taxonomy" id="72036"/>
    <lineage>
        <taxon>Eukaryota</taxon>
        <taxon>Metazoa</taxon>
        <taxon>Ecdysozoa</taxon>
        <taxon>Arthropoda</taxon>
        <taxon>Crustacea</taxon>
        <taxon>Multicrustacea</taxon>
        <taxon>Hexanauplia</taxon>
        <taxon>Copepoda</taxon>
        <taxon>Siphonostomatoida</taxon>
        <taxon>Caligidae</taxon>
        <taxon>Lepeophtheirus</taxon>
    </lineage>
</organism>
<dbReference type="InterPro" id="IPR007734">
    <property type="entry name" value="Heparan_SO4_2-O-STrfase"/>
</dbReference>
<keyword evidence="7" id="KW-0333">Golgi apparatus</keyword>
<dbReference type="InterPro" id="IPR005331">
    <property type="entry name" value="Sulfotransferase"/>
</dbReference>
<evidence type="ECO:0000256" key="7">
    <source>
        <dbReference type="ARBA" id="ARBA00023034"/>
    </source>
</evidence>
<dbReference type="InterPro" id="IPR027417">
    <property type="entry name" value="P-loop_NTPase"/>
</dbReference>